<dbReference type="PROSITE" id="PS52016">
    <property type="entry name" value="TONB_DEPENDENT_REC_3"/>
    <property type="match status" value="1"/>
</dbReference>
<keyword evidence="1" id="KW-0812">Transmembrane</keyword>
<gene>
    <name evidence="3" type="ORF">A5893_13150</name>
</gene>
<evidence type="ECO:0000313" key="4">
    <source>
        <dbReference type="Proteomes" id="UP000078459"/>
    </source>
</evidence>
<sequence length="952" mass="104116">MKLKYCPSVFLISIFLLNLSKDANSQTGRDTVGVNIVDSIAIKEREKNLKNIGYGKQPFNLITSSISTVNGENIEQNFSLNLGNTLYGRLTGLFLAQGNSEPGVGTPNLTVRGINTFGGSNTAPLIVVDGFIAGGNEIGSVFSQLVPEEIESVTVLKDAASTAVYGNRGANGVILVTTKRGKNGPLNVSFSTRQGFSQALSLPQFLDAGNYATLFNEARQNDGLAPFYTQDVIDGYRSGSNPFLYPNVNWYDEVLRKAAPVSSYNLGFNGGDQTVKYFVMLNALGNEGLYKNFGDLEPESSNSKYSRYNFRSNIDVNLSKRFSVSFNLAGSIENKANPWQYDTGATFSLLQRIPSNAFPVRNADGSFGGNNLYENPVANLLATGFDESNGRTLQTSLRFTQQLDQLTKGLSATGAISINNYFIAGSEKNKTYARFPILPGVFDSNGNPLVGAGIGLTSPITAREITRTQYRNFDIQGALNYNRVFQKHEITGFLMINTDNEVRNFTTGAESDPYRHNGLATRLTYAYNNKYIAEFSAGYMGTENYLPGKRYGFFPSGSLGWVVSEESFLKSNNRINFLKLRASYGIAGNEDTGGNRYAFRTAFNTFTGGEGTLGNTNITWEEEKSLNIGLDATVFNNFQLSLDVFKRDRYNILTQPFNVVPQFVGAALPDLNIGKTLNQGIDFSLRYNSSTSKKFKYFVEANLSHFKNEIVDNSQLPQLNAGLVNAGGAIGQPRRLRAIGFFTAAEIAEKAIDPSKFPTPIGVNPRPGDLKYEDVGGLNGFPDGVIDNNDLVAIGNPGAPTTVLGINAGFKIKGFDLNFVVQGVTGNSVNLNQGIFQAFQNNGNISAIAVGRWTPETANSATYPRLSSVNDINNFQNSSFWIKDGSFVKLRSVEFGYSIPKQFLNKVKIGDARFFVNGNNLFSFDHIEYGDPESLTGYPVLRTFVLGTKIQF</sequence>
<dbReference type="OrthoDB" id="9768177at2"/>
<organism evidence="3 4">
    <name type="scientific">Pedobacter psychrophilus</name>
    <dbReference type="NCBI Taxonomy" id="1826909"/>
    <lineage>
        <taxon>Bacteria</taxon>
        <taxon>Pseudomonadati</taxon>
        <taxon>Bacteroidota</taxon>
        <taxon>Sphingobacteriia</taxon>
        <taxon>Sphingobacteriales</taxon>
        <taxon>Sphingobacteriaceae</taxon>
        <taxon>Pedobacter</taxon>
    </lineage>
</organism>
<dbReference type="GO" id="GO:0009279">
    <property type="term" value="C:cell outer membrane"/>
    <property type="evidence" value="ECO:0007669"/>
    <property type="project" value="UniProtKB-SubCell"/>
</dbReference>
<dbReference type="STRING" id="1826909.A5893_13150"/>
<dbReference type="InterPro" id="IPR039426">
    <property type="entry name" value="TonB-dep_rcpt-like"/>
</dbReference>
<comment type="subcellular location">
    <subcellularLocation>
        <location evidence="1">Cell outer membrane</location>
        <topology evidence="1">Multi-pass membrane protein</topology>
    </subcellularLocation>
</comment>
<comment type="caution">
    <text evidence="3">The sequence shown here is derived from an EMBL/GenBank/DDBJ whole genome shotgun (WGS) entry which is preliminary data.</text>
</comment>
<keyword evidence="1" id="KW-1134">Transmembrane beta strand</keyword>
<evidence type="ECO:0000259" key="2">
    <source>
        <dbReference type="Pfam" id="PF07715"/>
    </source>
</evidence>
<dbReference type="NCBIfam" id="TIGR04056">
    <property type="entry name" value="OMP_RagA_SusC"/>
    <property type="match status" value="1"/>
</dbReference>
<reference evidence="3 4" key="2">
    <citation type="submission" date="2016-06" db="EMBL/GenBank/DDBJ databases">
        <title>Pedobacter psychrophilus sp. nov., isolated from Antarctic fragmentary rock.</title>
        <authorList>
            <person name="Svec P."/>
        </authorList>
    </citation>
    <scope>NUCLEOTIDE SEQUENCE [LARGE SCALE GENOMIC DNA]</scope>
    <source>
        <strain evidence="3 4">CCM 8644</strain>
    </source>
</reference>
<dbReference type="NCBIfam" id="TIGR04057">
    <property type="entry name" value="SusC_RagA_signa"/>
    <property type="match status" value="1"/>
</dbReference>
<dbReference type="InterPro" id="IPR023996">
    <property type="entry name" value="TonB-dep_OMP_SusC/RagA"/>
</dbReference>
<dbReference type="InterPro" id="IPR037066">
    <property type="entry name" value="Plug_dom_sf"/>
</dbReference>
<dbReference type="InterPro" id="IPR012910">
    <property type="entry name" value="Plug_dom"/>
</dbReference>
<dbReference type="Gene3D" id="2.170.130.10">
    <property type="entry name" value="TonB-dependent receptor, plug domain"/>
    <property type="match status" value="1"/>
</dbReference>
<comment type="similarity">
    <text evidence="1">Belongs to the TonB-dependent receptor family.</text>
</comment>
<dbReference type="RefSeq" id="WP_068823131.1">
    <property type="nucleotide sequence ID" value="NZ_LWHJ01000029.1"/>
</dbReference>
<dbReference type="Proteomes" id="UP000078459">
    <property type="component" value="Unassembled WGS sequence"/>
</dbReference>
<dbReference type="SUPFAM" id="SSF56935">
    <property type="entry name" value="Porins"/>
    <property type="match status" value="1"/>
</dbReference>
<dbReference type="EMBL" id="LWHJ01000029">
    <property type="protein sequence ID" value="OAQ38979.1"/>
    <property type="molecule type" value="Genomic_DNA"/>
</dbReference>
<name>A0A179DEQ7_9SPHI</name>
<accession>A0A179DEQ7</accession>
<dbReference type="AlphaFoldDB" id="A0A179DEQ7"/>
<keyword evidence="1" id="KW-0472">Membrane</keyword>
<protein>
    <submittedName>
        <fullName evidence="3">SusC/RagA family TonB-linked outer membrane protein</fullName>
    </submittedName>
</protein>
<evidence type="ECO:0000256" key="1">
    <source>
        <dbReference type="PROSITE-ProRule" id="PRU01360"/>
    </source>
</evidence>
<keyword evidence="1" id="KW-0813">Transport</keyword>
<dbReference type="Pfam" id="PF07715">
    <property type="entry name" value="Plug"/>
    <property type="match status" value="1"/>
</dbReference>
<dbReference type="InterPro" id="IPR023997">
    <property type="entry name" value="TonB-dep_OMP_SusC/RagA_CS"/>
</dbReference>
<feature type="domain" description="TonB-dependent receptor plug" evidence="2">
    <location>
        <begin position="63"/>
        <end position="173"/>
    </location>
</feature>
<keyword evidence="1" id="KW-0998">Cell outer membrane</keyword>
<keyword evidence="4" id="KW-1185">Reference proteome</keyword>
<reference evidence="3 4" key="1">
    <citation type="submission" date="2016-04" db="EMBL/GenBank/DDBJ databases">
        <authorList>
            <person name="Evans L.H."/>
            <person name="Alamgir A."/>
            <person name="Owens N."/>
            <person name="Weber N.D."/>
            <person name="Virtaneva K."/>
            <person name="Barbian K."/>
            <person name="Babar A."/>
            <person name="Rosenke K."/>
        </authorList>
    </citation>
    <scope>NUCLEOTIDE SEQUENCE [LARGE SCALE GENOMIC DNA]</scope>
    <source>
        <strain evidence="3 4">CCM 8644</strain>
    </source>
</reference>
<proteinExistence type="inferred from homology"/>
<evidence type="ECO:0000313" key="3">
    <source>
        <dbReference type="EMBL" id="OAQ38979.1"/>
    </source>
</evidence>